<keyword evidence="3" id="KW-0378">Hydrolase</keyword>
<dbReference type="AlphaFoldDB" id="A0A6G8S895"/>
<sequence length="351" mass="38197">MHSNQWIFSTLLACSGFLMAGCQQQAITHQQDINAHTVTQTTPTHQVGSLDSTAMMQHLKVLEKIAQMHGGNRAVGTSGGQASAQYISDQIKKAGLKAQLIPFENRKKEVGQNVIVEIAGQSKDTAIVVGAHYDSVKMGPGINDNGSGVALLLELIQHYAKHSKQPKHTLYIAFWDSEEEGIAGSNAFVKSLSADQLKGIQAYINVDMVGTKNPTIQIADGDQSSITEMETTLKERGMNEADYKPITDSLRSIPNHVGDLALEQHLKAFFRHKGIQVKEDISTLTASDTAPFLGKVPVASLILFNEQMKGDVLEFAPCYHQSCDTIEQVDPASLQIASQAVLSLLNYLNQK</sequence>
<evidence type="ECO:0000259" key="2">
    <source>
        <dbReference type="Pfam" id="PF04389"/>
    </source>
</evidence>
<proteinExistence type="predicted"/>
<dbReference type="InterPro" id="IPR007484">
    <property type="entry name" value="Peptidase_M28"/>
</dbReference>
<dbReference type="GO" id="GO:0006508">
    <property type="term" value="P:proteolysis"/>
    <property type="evidence" value="ECO:0007669"/>
    <property type="project" value="InterPro"/>
</dbReference>
<feature type="chain" id="PRO_5026019092" evidence="1">
    <location>
        <begin position="21"/>
        <end position="351"/>
    </location>
</feature>
<evidence type="ECO:0000256" key="1">
    <source>
        <dbReference type="SAM" id="SignalP"/>
    </source>
</evidence>
<dbReference type="InterPro" id="IPR045175">
    <property type="entry name" value="M28_fam"/>
</dbReference>
<dbReference type="PANTHER" id="PTHR12147">
    <property type="entry name" value="METALLOPEPTIDASE M28 FAMILY MEMBER"/>
    <property type="match status" value="1"/>
</dbReference>
<name>A0A6G8S895_9GAMM</name>
<feature type="signal peptide" evidence="1">
    <location>
        <begin position="1"/>
        <end position="20"/>
    </location>
</feature>
<dbReference type="Pfam" id="PF04389">
    <property type="entry name" value="Peptidase_M28"/>
    <property type="match status" value="1"/>
</dbReference>
<accession>A0A6G8S895</accession>
<dbReference type="Proteomes" id="UP000501939">
    <property type="component" value="Chromosome"/>
</dbReference>
<feature type="domain" description="Peptidase M28" evidence="2">
    <location>
        <begin position="113"/>
        <end position="344"/>
    </location>
</feature>
<reference evidence="3 4" key="1">
    <citation type="submission" date="2020-03" db="EMBL/GenBank/DDBJ databases">
        <authorList>
            <person name="Zhu W."/>
        </authorList>
    </citation>
    <scope>NUCLEOTIDE SEQUENCE [LARGE SCALE GENOMIC DNA]</scope>
    <source>
        <strain evidence="3 4">185</strain>
    </source>
</reference>
<dbReference type="SUPFAM" id="SSF53187">
    <property type="entry name" value="Zn-dependent exopeptidases"/>
    <property type="match status" value="1"/>
</dbReference>
<keyword evidence="4" id="KW-1185">Reference proteome</keyword>
<evidence type="ECO:0000313" key="3">
    <source>
        <dbReference type="EMBL" id="QIO10409.1"/>
    </source>
</evidence>
<dbReference type="EMBL" id="CP049916">
    <property type="protein sequence ID" value="QIO10409.1"/>
    <property type="molecule type" value="Genomic_DNA"/>
</dbReference>
<dbReference type="Gene3D" id="3.40.630.10">
    <property type="entry name" value="Zn peptidases"/>
    <property type="match status" value="1"/>
</dbReference>
<protein>
    <submittedName>
        <fullName evidence="3">M20/M25/M40 family metallo-hydrolase</fullName>
    </submittedName>
</protein>
<dbReference type="KEGG" id="alj:G8D99_10180"/>
<keyword evidence="1" id="KW-0732">Signal</keyword>
<dbReference type="GO" id="GO:0008235">
    <property type="term" value="F:metalloexopeptidase activity"/>
    <property type="evidence" value="ECO:0007669"/>
    <property type="project" value="InterPro"/>
</dbReference>
<organism evidence="3 4">
    <name type="scientific">Acinetobacter lanii</name>
    <dbReference type="NCBI Taxonomy" id="2715163"/>
    <lineage>
        <taxon>Bacteria</taxon>
        <taxon>Pseudomonadati</taxon>
        <taxon>Pseudomonadota</taxon>
        <taxon>Gammaproteobacteria</taxon>
        <taxon>Moraxellales</taxon>
        <taxon>Moraxellaceae</taxon>
        <taxon>Acinetobacter</taxon>
    </lineage>
</organism>
<dbReference type="PANTHER" id="PTHR12147:SF26">
    <property type="entry name" value="PEPTIDASE M28 DOMAIN-CONTAINING PROTEIN"/>
    <property type="match status" value="1"/>
</dbReference>
<gene>
    <name evidence="3" type="ORF">G8D99_10180</name>
</gene>
<evidence type="ECO:0000313" key="4">
    <source>
        <dbReference type="Proteomes" id="UP000501939"/>
    </source>
</evidence>